<dbReference type="InterPro" id="IPR029068">
    <property type="entry name" value="Glyas_Bleomycin-R_OHBP_Dase"/>
</dbReference>
<keyword evidence="3" id="KW-1185">Reference proteome</keyword>
<dbReference type="AlphaFoldDB" id="A0A916JM90"/>
<organism evidence="2 3">
    <name type="scientific">Parvicella tangerina</name>
    <dbReference type="NCBI Taxonomy" id="2829795"/>
    <lineage>
        <taxon>Bacteria</taxon>
        <taxon>Pseudomonadati</taxon>
        <taxon>Bacteroidota</taxon>
        <taxon>Flavobacteriia</taxon>
        <taxon>Flavobacteriales</taxon>
        <taxon>Parvicellaceae</taxon>
        <taxon>Parvicella</taxon>
    </lineage>
</organism>
<gene>
    <name evidence="2" type="ORF">CRYO30217_01661</name>
</gene>
<dbReference type="CDD" id="cd06588">
    <property type="entry name" value="PhnB_like"/>
    <property type="match status" value="1"/>
</dbReference>
<dbReference type="SUPFAM" id="SSF54593">
    <property type="entry name" value="Glyoxalase/Bleomycin resistance protein/Dihydroxybiphenyl dioxygenase"/>
    <property type="match status" value="1"/>
</dbReference>
<dbReference type="RefSeq" id="WP_258541855.1">
    <property type="nucleotide sequence ID" value="NZ_OU015584.1"/>
</dbReference>
<sequence>MTKSPYPCLWFDGQASEASDFYCSIFPNSRIIVKTPSIVFFELNGTRFTGLDGGPMFKFNESVSFVIECDDQNEIDHYWNNLSHEGEEGQCGWLKDKYGVSWQVIPSNLGELMGGDPDKSARASQLFMSMKKIVIQELKDA</sequence>
<name>A0A916JM90_9FLAO</name>
<accession>A0A916JM90</accession>
<reference evidence="2" key="1">
    <citation type="submission" date="2021-04" db="EMBL/GenBank/DDBJ databases">
        <authorList>
            <person name="Rodrigo-Torres L."/>
            <person name="Arahal R. D."/>
            <person name="Lucena T."/>
        </authorList>
    </citation>
    <scope>NUCLEOTIDE SEQUENCE</scope>
    <source>
        <strain evidence="2">AS29M-1</strain>
    </source>
</reference>
<dbReference type="InterPro" id="IPR009725">
    <property type="entry name" value="3_dmu_93_MTrfase"/>
</dbReference>
<evidence type="ECO:0000313" key="3">
    <source>
        <dbReference type="Proteomes" id="UP000683507"/>
    </source>
</evidence>
<evidence type="ECO:0000259" key="1">
    <source>
        <dbReference type="Pfam" id="PF06983"/>
    </source>
</evidence>
<dbReference type="InterPro" id="IPR028973">
    <property type="entry name" value="PhnB-like"/>
</dbReference>
<dbReference type="PANTHER" id="PTHR33990:SF2">
    <property type="entry name" value="PHNB-LIKE DOMAIN-CONTAINING PROTEIN"/>
    <property type="match status" value="1"/>
</dbReference>
<evidence type="ECO:0000313" key="2">
    <source>
        <dbReference type="EMBL" id="CAG5081540.1"/>
    </source>
</evidence>
<protein>
    <recommendedName>
        <fullName evidence="1">PhnB-like domain-containing protein</fullName>
    </recommendedName>
</protein>
<dbReference type="PIRSF" id="PIRSF021700">
    <property type="entry name" value="3_dmu_93_MTrfase"/>
    <property type="match status" value="1"/>
</dbReference>
<dbReference type="Proteomes" id="UP000683507">
    <property type="component" value="Chromosome"/>
</dbReference>
<dbReference type="EMBL" id="OU015584">
    <property type="protein sequence ID" value="CAG5081540.1"/>
    <property type="molecule type" value="Genomic_DNA"/>
</dbReference>
<dbReference type="PANTHER" id="PTHR33990">
    <property type="entry name" value="PROTEIN YJDN-RELATED"/>
    <property type="match status" value="1"/>
</dbReference>
<feature type="domain" description="PhnB-like" evidence="1">
    <location>
        <begin position="6"/>
        <end position="105"/>
    </location>
</feature>
<dbReference type="Pfam" id="PF06983">
    <property type="entry name" value="3-dmu-9_3-mt"/>
    <property type="match status" value="1"/>
</dbReference>
<dbReference type="Gene3D" id="3.10.180.10">
    <property type="entry name" value="2,3-Dihydroxybiphenyl 1,2-Dioxygenase, domain 1"/>
    <property type="match status" value="1"/>
</dbReference>
<proteinExistence type="predicted"/>
<dbReference type="KEGG" id="ptan:CRYO30217_01661"/>